<proteinExistence type="predicted"/>
<organism evidence="2 3">
    <name type="scientific">Vulcanimicrobium alpinum</name>
    <dbReference type="NCBI Taxonomy" id="3016050"/>
    <lineage>
        <taxon>Bacteria</taxon>
        <taxon>Bacillati</taxon>
        <taxon>Vulcanimicrobiota</taxon>
        <taxon>Vulcanimicrobiia</taxon>
        <taxon>Vulcanimicrobiales</taxon>
        <taxon>Vulcanimicrobiaceae</taxon>
        <taxon>Vulcanimicrobium</taxon>
    </lineage>
</organism>
<dbReference type="EMBL" id="AP025523">
    <property type="protein sequence ID" value="BDE07409.1"/>
    <property type="molecule type" value="Genomic_DNA"/>
</dbReference>
<reference evidence="2 3" key="1">
    <citation type="journal article" date="2022" name="ISME Commun">
        <title>Vulcanimicrobium alpinus gen. nov. sp. nov., the first cultivated representative of the candidate phylum 'Eremiobacterota', is a metabolically versatile aerobic anoxygenic phototroph.</title>
        <authorList>
            <person name="Yabe S."/>
            <person name="Muto K."/>
            <person name="Abe K."/>
            <person name="Yokota A."/>
            <person name="Staudigel H."/>
            <person name="Tebo B.M."/>
        </authorList>
    </citation>
    <scope>NUCLEOTIDE SEQUENCE [LARGE SCALE GENOMIC DNA]</scope>
    <source>
        <strain evidence="2 3">WC8-2</strain>
    </source>
</reference>
<feature type="region of interest" description="Disordered" evidence="1">
    <location>
        <begin position="59"/>
        <end position="103"/>
    </location>
</feature>
<gene>
    <name evidence="2" type="ORF">WPS_26850</name>
</gene>
<evidence type="ECO:0000313" key="3">
    <source>
        <dbReference type="Proteomes" id="UP001317532"/>
    </source>
</evidence>
<keyword evidence="3" id="KW-1185">Reference proteome</keyword>
<accession>A0AAN2CAJ1</accession>
<name>A0AAN2CAJ1_UNVUL</name>
<dbReference type="AlphaFoldDB" id="A0AAN2CAJ1"/>
<evidence type="ECO:0000313" key="2">
    <source>
        <dbReference type="EMBL" id="BDE07409.1"/>
    </source>
</evidence>
<feature type="compositionally biased region" description="Basic and acidic residues" evidence="1">
    <location>
        <begin position="59"/>
        <end position="76"/>
    </location>
</feature>
<sequence length="103" mass="10778">MSGTPVRNGTCFSPTCAKRPAISTQRCAAGGTAGAPPVRAAAAADRAAQVLHQLARERQQRRVVGKERRGVGETRFFHGGYHSRANAAGGREPKASAAAEPIR</sequence>
<dbReference type="Proteomes" id="UP001317532">
    <property type="component" value="Chromosome"/>
</dbReference>
<protein>
    <submittedName>
        <fullName evidence="2">Uncharacterized protein</fullName>
    </submittedName>
</protein>
<evidence type="ECO:0000256" key="1">
    <source>
        <dbReference type="SAM" id="MobiDB-lite"/>
    </source>
</evidence>
<dbReference type="KEGG" id="vab:WPS_26850"/>